<evidence type="ECO:0000259" key="16">
    <source>
        <dbReference type="SMART" id="SM00382"/>
    </source>
</evidence>
<dbReference type="STRING" id="554055.A0A2P6VJU0"/>
<name>A0A2P6VJU0_9CHLO</name>
<dbReference type="InterPro" id="IPR027417">
    <property type="entry name" value="P-loop_NTPase"/>
</dbReference>
<evidence type="ECO:0000256" key="5">
    <source>
        <dbReference type="ARBA" id="ARBA00022670"/>
    </source>
</evidence>
<comment type="caution">
    <text evidence="17">The sequence shown here is derived from an EMBL/GenBank/DDBJ whole genome shotgun (WGS) entry which is preliminary data.</text>
</comment>
<accession>A0A2P6VJU0</accession>
<feature type="region of interest" description="Disordered" evidence="15">
    <location>
        <begin position="912"/>
        <end position="937"/>
    </location>
</feature>
<dbReference type="GO" id="GO:0004176">
    <property type="term" value="F:ATP-dependent peptidase activity"/>
    <property type="evidence" value="ECO:0007669"/>
    <property type="project" value="InterPro"/>
</dbReference>
<dbReference type="GO" id="GO:0006508">
    <property type="term" value="P:proteolysis"/>
    <property type="evidence" value="ECO:0007669"/>
    <property type="project" value="UniProtKB-KW"/>
</dbReference>
<dbReference type="Pfam" id="PF01434">
    <property type="entry name" value="Peptidase_M41"/>
    <property type="match status" value="1"/>
</dbReference>
<sequence length="953" mass="101266">MAPGALAPPRAGAWLACRAPLAAPRAPQRRIAATHGVWACGSNGSGSAALAAALPLAARSGWPLRRRVACDRPCTAHASSSSGNSGGATPEQQPCSSSGGSPPPLPRSGLPTAVGAAWLCVSAVVLLAARPAAAAVPPGGGPEPYAAAATAAAAADTPSTSYHAAAAAQQQQRGWSDTGILLAAKPATIKAQEGKVTYATPQEIAEQGNSAVRQILEQHTNGKALRAFDRATKPSKGGRKVKDPTSSLVEDISQIPSAKEFEKAGNYGIVTAWRPEKLREMTYTQFWNLVRERKVDSVRFADDRRSVRIVTKASAPGGARTEKVGLPFDPDLFDHLVEHGVFIEDANVNPALPMLHALARLVFPIAFSFLLIKFAFRLGRKQKRDKIFGGAKLEMIKPKDASVTFKDIAGIDQVKAEIMEIVAFLRNPAKFLSLGARSPAGVLLVGPPGTGKTLLAKAIAGEAGVPFFSIAGTEFMEMFVGVGASRVRDMFQQARKNAPCILFIDEFDGIGKARSYGGGGNDESVHTINQLLTEMDGFEDNTGIVVIAATNRPSALDQALTRPGRFDRIVHLPLPNVEGRVGILKVHARDKKVDPNLDFPKIARATAGFTGAELMNLMNQSAIVAVRQQQACISESEVFEALEKIHRDKLGRGGSAATNYESDIVPPTMRKTIAIYEAARALVGYITPHFDEIQRVSVCPGGVATGYTYFLPLEETLESRIITKGYMEAKMVVAMAGRCAERLVLGEANVSTAGAADLEGANHIAREMVFRCGFSKRLGPVSLMDNEETYLGNQGRTIADLSTELAMIAYEEVEELVEAAEAKAYYGLATNYAALAALANTLMERESLTGDELRGLLEQHGVKKFAGPEVEGFGWTVDGGLDWPGKPAASTKEVSEQLEAYLEKQRSRELATVGGANGAAGNGGGPGAPPAWWAPNSPYEVRTDIADLLDESK</sequence>
<reference evidence="17 18" key="1">
    <citation type="journal article" date="2018" name="Plant J.">
        <title>Genome sequences of Chlorella sorokiniana UTEX 1602 and Micractinium conductrix SAG 241.80: implications to maltose excretion by a green alga.</title>
        <authorList>
            <person name="Arriola M.B."/>
            <person name="Velmurugan N."/>
            <person name="Zhang Y."/>
            <person name="Plunkett M.H."/>
            <person name="Hondzo H."/>
            <person name="Barney B.M."/>
        </authorList>
    </citation>
    <scope>NUCLEOTIDE SEQUENCE [LARGE SCALE GENOMIC DNA]</scope>
    <source>
        <strain evidence="17 18">SAG 241.80</strain>
    </source>
</reference>
<dbReference type="InterPro" id="IPR037219">
    <property type="entry name" value="Peptidase_M41-like"/>
</dbReference>
<evidence type="ECO:0000256" key="7">
    <source>
        <dbReference type="ARBA" id="ARBA00022723"/>
    </source>
</evidence>
<keyword evidence="6" id="KW-0812">Transmembrane</keyword>
<dbReference type="OrthoDB" id="511013at2759"/>
<keyword evidence="18" id="KW-1185">Reference proteome</keyword>
<dbReference type="GO" id="GO:0004222">
    <property type="term" value="F:metalloendopeptidase activity"/>
    <property type="evidence" value="ECO:0007669"/>
    <property type="project" value="InterPro"/>
</dbReference>
<keyword evidence="7" id="KW-0479">Metal-binding</keyword>
<gene>
    <name evidence="17" type="ORF">C2E20_2318</name>
</gene>
<feature type="domain" description="AAA+ ATPase" evidence="16">
    <location>
        <begin position="438"/>
        <end position="576"/>
    </location>
</feature>
<dbReference type="Proteomes" id="UP000239649">
    <property type="component" value="Unassembled WGS sequence"/>
</dbReference>
<evidence type="ECO:0000256" key="6">
    <source>
        <dbReference type="ARBA" id="ARBA00022692"/>
    </source>
</evidence>
<dbReference type="Gene3D" id="3.30.720.210">
    <property type="match status" value="1"/>
</dbReference>
<evidence type="ECO:0000256" key="14">
    <source>
        <dbReference type="ARBA" id="ARBA00023136"/>
    </source>
</evidence>
<protein>
    <submittedName>
        <fullName evidence="17">ATP-dependent zinc metalloprotease chloroplastic</fullName>
    </submittedName>
</protein>
<dbReference type="GO" id="GO:0016020">
    <property type="term" value="C:membrane"/>
    <property type="evidence" value="ECO:0007669"/>
    <property type="project" value="UniProtKB-SubCell"/>
</dbReference>
<dbReference type="SUPFAM" id="SSF52540">
    <property type="entry name" value="P-loop containing nucleoside triphosphate hydrolases"/>
    <property type="match status" value="1"/>
</dbReference>
<keyword evidence="10" id="KW-0862">Zinc</keyword>
<evidence type="ECO:0000256" key="8">
    <source>
        <dbReference type="ARBA" id="ARBA00022741"/>
    </source>
</evidence>
<evidence type="ECO:0000313" key="17">
    <source>
        <dbReference type="EMBL" id="PSC74371.1"/>
    </source>
</evidence>
<evidence type="ECO:0000313" key="18">
    <source>
        <dbReference type="Proteomes" id="UP000239649"/>
    </source>
</evidence>
<dbReference type="PANTHER" id="PTHR23076">
    <property type="entry name" value="METALLOPROTEASE M41 FTSH"/>
    <property type="match status" value="1"/>
</dbReference>
<evidence type="ECO:0000256" key="13">
    <source>
        <dbReference type="ARBA" id="ARBA00023049"/>
    </source>
</evidence>
<dbReference type="FunFam" id="1.10.8.60:FF:000001">
    <property type="entry name" value="ATP-dependent zinc metalloprotease FtsH"/>
    <property type="match status" value="1"/>
</dbReference>
<dbReference type="SUPFAM" id="SSF140990">
    <property type="entry name" value="FtsH protease domain-like"/>
    <property type="match status" value="1"/>
</dbReference>
<feature type="compositionally biased region" description="Gly residues" evidence="15">
    <location>
        <begin position="915"/>
        <end position="926"/>
    </location>
</feature>
<evidence type="ECO:0000256" key="3">
    <source>
        <dbReference type="ARBA" id="ARBA00010044"/>
    </source>
</evidence>
<comment type="similarity">
    <text evidence="4">In the N-terminal section; belongs to the AAA ATPase family.</text>
</comment>
<keyword evidence="13 17" id="KW-0482">Metalloprotease</keyword>
<proteinExistence type="inferred from homology"/>
<dbReference type="InterPro" id="IPR003593">
    <property type="entry name" value="AAA+_ATPase"/>
</dbReference>
<feature type="region of interest" description="Disordered" evidence="15">
    <location>
        <begin position="75"/>
        <end position="108"/>
    </location>
</feature>
<dbReference type="GO" id="GO:0045037">
    <property type="term" value="P:protein import into chloroplast stroma"/>
    <property type="evidence" value="ECO:0007669"/>
    <property type="project" value="TreeGrafter"/>
</dbReference>
<dbReference type="GO" id="GO:0009507">
    <property type="term" value="C:chloroplast"/>
    <property type="evidence" value="ECO:0007669"/>
    <property type="project" value="TreeGrafter"/>
</dbReference>
<evidence type="ECO:0000256" key="9">
    <source>
        <dbReference type="ARBA" id="ARBA00022801"/>
    </source>
</evidence>
<comment type="subcellular location">
    <subcellularLocation>
        <location evidence="2">Membrane</location>
    </subcellularLocation>
</comment>
<dbReference type="InterPro" id="IPR003959">
    <property type="entry name" value="ATPase_AAA_core"/>
</dbReference>
<keyword evidence="12" id="KW-1133">Transmembrane helix</keyword>
<keyword evidence="5" id="KW-0645">Protease</keyword>
<comment type="similarity">
    <text evidence="3">In the C-terminal section; belongs to the peptidase M41 family.</text>
</comment>
<dbReference type="GO" id="GO:0046872">
    <property type="term" value="F:metal ion binding"/>
    <property type="evidence" value="ECO:0007669"/>
    <property type="project" value="UniProtKB-KW"/>
</dbReference>
<dbReference type="PROSITE" id="PS00674">
    <property type="entry name" value="AAA"/>
    <property type="match status" value="1"/>
</dbReference>
<dbReference type="Gene3D" id="1.10.8.60">
    <property type="match status" value="1"/>
</dbReference>
<evidence type="ECO:0000256" key="1">
    <source>
        <dbReference type="ARBA" id="ARBA00001947"/>
    </source>
</evidence>
<evidence type="ECO:0000256" key="11">
    <source>
        <dbReference type="ARBA" id="ARBA00022840"/>
    </source>
</evidence>
<dbReference type="InterPro" id="IPR041569">
    <property type="entry name" value="AAA_lid_3"/>
</dbReference>
<evidence type="ECO:0000256" key="15">
    <source>
        <dbReference type="SAM" id="MobiDB-lite"/>
    </source>
</evidence>
<dbReference type="Gene3D" id="3.40.50.300">
    <property type="entry name" value="P-loop containing nucleotide triphosphate hydrolases"/>
    <property type="match status" value="1"/>
</dbReference>
<dbReference type="Pfam" id="PF00004">
    <property type="entry name" value="AAA"/>
    <property type="match status" value="1"/>
</dbReference>
<keyword evidence="9" id="KW-0378">Hydrolase</keyword>
<dbReference type="InterPro" id="IPR003960">
    <property type="entry name" value="ATPase_AAA_CS"/>
</dbReference>
<keyword evidence="8" id="KW-0547">Nucleotide-binding</keyword>
<dbReference type="CDD" id="cd19501">
    <property type="entry name" value="RecA-like_FtsH"/>
    <property type="match status" value="1"/>
</dbReference>
<evidence type="ECO:0000256" key="10">
    <source>
        <dbReference type="ARBA" id="ARBA00022833"/>
    </source>
</evidence>
<keyword evidence="11" id="KW-0067">ATP-binding</keyword>
<dbReference type="FunFam" id="3.40.50.300:FF:000001">
    <property type="entry name" value="ATP-dependent zinc metalloprotease FtsH"/>
    <property type="match status" value="1"/>
</dbReference>
<dbReference type="Pfam" id="PF17862">
    <property type="entry name" value="AAA_lid_3"/>
    <property type="match status" value="1"/>
</dbReference>
<comment type="cofactor">
    <cofactor evidence="1">
        <name>Zn(2+)</name>
        <dbReference type="ChEBI" id="CHEBI:29105"/>
    </cofactor>
</comment>
<keyword evidence="14" id="KW-0472">Membrane</keyword>
<dbReference type="PANTHER" id="PTHR23076:SF37">
    <property type="entry name" value="ATP-DEPENDENT ZINC METALLOPROTEASE FTSH 4, MITOCHONDRIAL"/>
    <property type="match status" value="1"/>
</dbReference>
<dbReference type="GO" id="GO:0010304">
    <property type="term" value="P:PSII associated light-harvesting complex II catabolic process"/>
    <property type="evidence" value="ECO:0007669"/>
    <property type="project" value="UniProtKB-ARBA"/>
</dbReference>
<dbReference type="Gene3D" id="1.20.58.760">
    <property type="entry name" value="Peptidase M41"/>
    <property type="match status" value="1"/>
</dbReference>
<dbReference type="SMART" id="SM00382">
    <property type="entry name" value="AAA"/>
    <property type="match status" value="1"/>
</dbReference>
<evidence type="ECO:0000256" key="2">
    <source>
        <dbReference type="ARBA" id="ARBA00004370"/>
    </source>
</evidence>
<dbReference type="InterPro" id="IPR000642">
    <property type="entry name" value="Peptidase_M41"/>
</dbReference>
<evidence type="ECO:0000256" key="12">
    <source>
        <dbReference type="ARBA" id="ARBA00022989"/>
    </source>
</evidence>
<evidence type="ECO:0000256" key="4">
    <source>
        <dbReference type="ARBA" id="ARBA00010550"/>
    </source>
</evidence>
<dbReference type="GO" id="GO:0005524">
    <property type="term" value="F:ATP binding"/>
    <property type="evidence" value="ECO:0007669"/>
    <property type="project" value="UniProtKB-KW"/>
</dbReference>
<dbReference type="GO" id="GO:0016887">
    <property type="term" value="F:ATP hydrolysis activity"/>
    <property type="evidence" value="ECO:0007669"/>
    <property type="project" value="InterPro"/>
</dbReference>
<dbReference type="EMBL" id="LHPF02000004">
    <property type="protein sequence ID" value="PSC74371.1"/>
    <property type="molecule type" value="Genomic_DNA"/>
</dbReference>
<organism evidence="17 18">
    <name type="scientific">Micractinium conductrix</name>
    <dbReference type="NCBI Taxonomy" id="554055"/>
    <lineage>
        <taxon>Eukaryota</taxon>
        <taxon>Viridiplantae</taxon>
        <taxon>Chlorophyta</taxon>
        <taxon>core chlorophytes</taxon>
        <taxon>Trebouxiophyceae</taxon>
        <taxon>Chlorellales</taxon>
        <taxon>Chlorellaceae</taxon>
        <taxon>Chlorella clade</taxon>
        <taxon>Micractinium</taxon>
    </lineage>
</organism>
<dbReference type="AlphaFoldDB" id="A0A2P6VJU0"/>